<reference evidence="1 2" key="1">
    <citation type="submission" date="2019-03" db="EMBL/GenBank/DDBJ databases">
        <title>Genomic Encyclopedia of Type Strains, Phase IV (KMG-IV): sequencing the most valuable type-strain genomes for metagenomic binning, comparative biology and taxonomic classification.</title>
        <authorList>
            <person name="Goeker M."/>
        </authorList>
    </citation>
    <scope>NUCLEOTIDE SEQUENCE [LARGE SCALE GENOMIC DNA]</scope>
    <source>
        <strain evidence="1 2">DSM 19377</strain>
    </source>
</reference>
<dbReference type="PANTHER" id="PTHR41260">
    <property type="entry name" value="PROTEIN ECSC"/>
    <property type="match status" value="1"/>
</dbReference>
<protein>
    <submittedName>
        <fullName evidence="1">EcsC family protein</fullName>
    </submittedName>
</protein>
<dbReference type="Pfam" id="PF12787">
    <property type="entry name" value="EcsC"/>
    <property type="match status" value="1"/>
</dbReference>
<name>A0A4R2P3B4_9BACL</name>
<dbReference type="InterPro" id="IPR024787">
    <property type="entry name" value="EcsC"/>
</dbReference>
<proteinExistence type="predicted"/>
<dbReference type="EMBL" id="SLXK01000011">
    <property type="protein sequence ID" value="TCP29230.1"/>
    <property type="molecule type" value="Genomic_DNA"/>
</dbReference>
<dbReference type="RefSeq" id="WP_132745887.1">
    <property type="nucleotide sequence ID" value="NZ_SLXK01000011.1"/>
</dbReference>
<gene>
    <name evidence="1" type="ORF">EV207_11130</name>
</gene>
<dbReference type="AlphaFoldDB" id="A0A4R2P3B4"/>
<accession>A0A4R2P3B4</accession>
<organism evidence="1 2">
    <name type="scientific">Scopulibacillus darangshiensis</name>
    <dbReference type="NCBI Taxonomy" id="442528"/>
    <lineage>
        <taxon>Bacteria</taxon>
        <taxon>Bacillati</taxon>
        <taxon>Bacillota</taxon>
        <taxon>Bacilli</taxon>
        <taxon>Bacillales</taxon>
        <taxon>Sporolactobacillaceae</taxon>
        <taxon>Scopulibacillus</taxon>
    </lineage>
</organism>
<dbReference type="OrthoDB" id="2737310at2"/>
<keyword evidence="2" id="KW-1185">Reference proteome</keyword>
<comment type="caution">
    <text evidence="1">The sequence shown here is derived from an EMBL/GenBank/DDBJ whole genome shotgun (WGS) entry which is preliminary data.</text>
</comment>
<evidence type="ECO:0000313" key="1">
    <source>
        <dbReference type="EMBL" id="TCP29230.1"/>
    </source>
</evidence>
<sequence>MESEKSLKKELKTINKWEKDQERIFFWEHIGRLPFVLLDRITPAFIQKKLNVLIGEIAKFVDYGGRYLVSEKAVEKRLGVQGSERIRQLPLAEMDDAARRLTHNRATFARIQGATTGVGGAFTLAADIPILLGTSLKVLQEMALIYGYDPRNQSERIFIIKCLQFAYAEAAGKKAVLKEIRHFRSLDHDEQMMSQFQGWREVFNTYRDHIGWKKLLQVIPIAGMIIGSFLNKGMIENVAETGQMFYKKRRIEERLKNIAQTEQYT</sequence>
<dbReference type="PANTHER" id="PTHR41260:SF1">
    <property type="entry name" value="PROTEIN ECSC"/>
    <property type="match status" value="1"/>
</dbReference>
<evidence type="ECO:0000313" key="2">
    <source>
        <dbReference type="Proteomes" id="UP000295416"/>
    </source>
</evidence>
<dbReference type="Proteomes" id="UP000295416">
    <property type="component" value="Unassembled WGS sequence"/>
</dbReference>